<gene>
    <name evidence="1" type="ORF">RHGRI_018677</name>
</gene>
<accession>A0AAV6K2F0</accession>
<name>A0AAV6K2F0_9ERIC</name>
<dbReference type="EMBL" id="JACTNZ010000006">
    <property type="protein sequence ID" value="KAG5546581.1"/>
    <property type="molecule type" value="Genomic_DNA"/>
</dbReference>
<protein>
    <submittedName>
        <fullName evidence="1">Uncharacterized protein</fullName>
    </submittedName>
</protein>
<keyword evidence="2" id="KW-1185">Reference proteome</keyword>
<sequence length="108" mass="12187">MLETKVTYVPQLSQAISRYNSAGNEKNNKLEGIHDRMISDESYKQLNLVCDSQSFIHPSGQFDKALDMASEELGEIDPYSILTPPCTATSSFWFPLLLYSEICSWVMA</sequence>
<dbReference type="AlphaFoldDB" id="A0AAV6K2F0"/>
<dbReference type="Proteomes" id="UP000823749">
    <property type="component" value="Chromosome 6"/>
</dbReference>
<comment type="caution">
    <text evidence="1">The sequence shown here is derived from an EMBL/GenBank/DDBJ whole genome shotgun (WGS) entry which is preliminary data.</text>
</comment>
<evidence type="ECO:0000313" key="1">
    <source>
        <dbReference type="EMBL" id="KAG5546581.1"/>
    </source>
</evidence>
<proteinExistence type="predicted"/>
<reference evidence="1 2" key="1">
    <citation type="submission" date="2020-08" db="EMBL/GenBank/DDBJ databases">
        <title>Plant Genome Project.</title>
        <authorList>
            <person name="Zhang R.-G."/>
        </authorList>
    </citation>
    <scope>NUCLEOTIDE SEQUENCE [LARGE SCALE GENOMIC DNA]</scope>
    <source>
        <strain evidence="1">WSP0</strain>
        <tissue evidence="1">Leaf</tissue>
    </source>
</reference>
<evidence type="ECO:0000313" key="2">
    <source>
        <dbReference type="Proteomes" id="UP000823749"/>
    </source>
</evidence>
<organism evidence="1 2">
    <name type="scientific">Rhododendron griersonianum</name>
    <dbReference type="NCBI Taxonomy" id="479676"/>
    <lineage>
        <taxon>Eukaryota</taxon>
        <taxon>Viridiplantae</taxon>
        <taxon>Streptophyta</taxon>
        <taxon>Embryophyta</taxon>
        <taxon>Tracheophyta</taxon>
        <taxon>Spermatophyta</taxon>
        <taxon>Magnoliopsida</taxon>
        <taxon>eudicotyledons</taxon>
        <taxon>Gunneridae</taxon>
        <taxon>Pentapetalae</taxon>
        <taxon>asterids</taxon>
        <taxon>Ericales</taxon>
        <taxon>Ericaceae</taxon>
        <taxon>Ericoideae</taxon>
        <taxon>Rhodoreae</taxon>
        <taxon>Rhododendron</taxon>
    </lineage>
</organism>